<proteinExistence type="predicted"/>
<keyword evidence="2" id="KW-1185">Reference proteome</keyword>
<evidence type="ECO:0000313" key="1">
    <source>
        <dbReference type="EMBL" id="QEY63268.1"/>
    </source>
</evidence>
<evidence type="ECO:0000313" key="2">
    <source>
        <dbReference type="Proteomes" id="UP000327179"/>
    </source>
</evidence>
<sequence>MYSTLATPFDPHVFQSRIYAGEILRFERSPDMAALVAFSRELLEARLQPFHPEEIHLHLSHAEQVRCFERCQREFATSPEVRRLWCELLASMGFYPERLACDRLHLRFQPHQEPGQPTSRARTTATIAFHRDTWASNLYSQTNWWAPIYPITEERTFAIYPGLWRRPLPNTSAGFDMQAILQRSHRDGRNSVDADEAIPHLLAEPEEQGVPVLIEPGELIAFSGAHAHAGVGNSSGLTRISFETRTLLIQDLKDGRGAPNVDGHAPWMTPGLFRRLSDGKRLDELLGCWFIEPYVAP</sequence>
<protein>
    <recommendedName>
        <fullName evidence="3">Phytanoyl-CoA dioxygenase family protein</fullName>
    </recommendedName>
</protein>
<name>A0A5J6QKI9_9GAMM</name>
<dbReference type="RefSeq" id="WP_151133917.1">
    <property type="nucleotide sequence ID" value="NZ_CP043311.1"/>
</dbReference>
<dbReference type="EMBL" id="CP043311">
    <property type="protein sequence ID" value="QEY63268.1"/>
    <property type="molecule type" value="Genomic_DNA"/>
</dbReference>
<dbReference type="AlphaFoldDB" id="A0A5J6QKI9"/>
<accession>A0A5J6QKI9</accession>
<gene>
    <name evidence="1" type="ORF">FXN65_14845</name>
</gene>
<evidence type="ECO:0008006" key="3">
    <source>
        <dbReference type="Google" id="ProtNLM"/>
    </source>
</evidence>
<dbReference type="Proteomes" id="UP000327179">
    <property type="component" value="Chromosome"/>
</dbReference>
<dbReference type="Gene3D" id="2.60.120.620">
    <property type="entry name" value="q2cbj1_9rhob like domain"/>
    <property type="match status" value="1"/>
</dbReference>
<organism evidence="1 2">
    <name type="scientific">Metapseudomonas lalkuanensis</name>
    <dbReference type="NCBI Taxonomy" id="2604832"/>
    <lineage>
        <taxon>Bacteria</taxon>
        <taxon>Pseudomonadati</taxon>
        <taxon>Pseudomonadota</taxon>
        <taxon>Gammaproteobacteria</taxon>
        <taxon>Pseudomonadales</taxon>
        <taxon>Pseudomonadaceae</taxon>
        <taxon>Metapseudomonas</taxon>
    </lineage>
</organism>
<reference evidence="1 2" key="1">
    <citation type="submission" date="2019-08" db="EMBL/GenBank/DDBJ databases">
        <title>Whole-genome Sequencing of e-waste polymer degrading bacterium Pseudomonas sp. strain PE08.</title>
        <authorList>
            <person name="Kirdat K."/>
            <person name="Debbarma P."/>
            <person name="Narawade N."/>
            <person name="Suyal D."/>
            <person name="Thorat V."/>
            <person name="Shouche Y."/>
            <person name="Goel R."/>
            <person name="Yadav A."/>
        </authorList>
    </citation>
    <scope>NUCLEOTIDE SEQUENCE [LARGE SCALE GENOMIC DNA]</scope>
    <source>
        <strain evidence="1 2">PE08</strain>
    </source>
</reference>
<dbReference type="KEGG" id="plal:FXN65_14845"/>
<dbReference type="SUPFAM" id="SSF51197">
    <property type="entry name" value="Clavaminate synthase-like"/>
    <property type="match status" value="1"/>
</dbReference>